<organism evidence="1">
    <name type="scientific">Albugo laibachii Nc14</name>
    <dbReference type="NCBI Taxonomy" id="890382"/>
    <lineage>
        <taxon>Eukaryota</taxon>
        <taxon>Sar</taxon>
        <taxon>Stramenopiles</taxon>
        <taxon>Oomycota</taxon>
        <taxon>Peronosporomycetes</taxon>
        <taxon>Albuginales</taxon>
        <taxon>Albuginaceae</taxon>
        <taxon>Albugo</taxon>
    </lineage>
</organism>
<name>F0WTX1_9STRA</name>
<protein>
    <submittedName>
        <fullName evidence="1">AlNc14C260G9794 protein</fullName>
    </submittedName>
</protein>
<evidence type="ECO:0000313" key="1">
    <source>
        <dbReference type="EMBL" id="CCA24815.1"/>
    </source>
</evidence>
<accession>F0WTX1</accession>
<dbReference type="EMBL" id="FR824305">
    <property type="protein sequence ID" value="CCA24815.1"/>
    <property type="molecule type" value="Genomic_DNA"/>
</dbReference>
<dbReference type="AlphaFoldDB" id="F0WTX1"/>
<dbReference type="HOGENOM" id="CLU_1144303_0_0_1"/>
<sequence>MERLEHLLVLYCITLISSAFSLSITLSTTTTTTTTTTTKTTKTTTLYHGLFKILIVALMVSNTQQQAGKIEQAGNTSPPGSLPVNKQKLNCRALPKLVGEVSPCAHSNTWNTNPGMQCKEFLKRQIPEIMKKTTKPGSTPQKLTLQNIRDFVFPQFSIEMQYKHDILNKNTEDVQKYVHLVYEEMLRALPEHWRSIQFYVNMKTDKVLTLHPQFLNTYSLYMIYKCKHPKNLSLRSLRTLPSH</sequence>
<proteinExistence type="predicted"/>
<reference evidence="1" key="1">
    <citation type="journal article" date="2011" name="PLoS Biol.">
        <title>Gene gain and loss during evolution of obligate parasitism in the white rust pathogen of Arabidopsis thaliana.</title>
        <authorList>
            <person name="Kemen E."/>
            <person name="Gardiner A."/>
            <person name="Schultz-Larsen T."/>
            <person name="Kemen A.C."/>
            <person name="Balmuth A.L."/>
            <person name="Robert-Seilaniantz A."/>
            <person name="Bailey K."/>
            <person name="Holub E."/>
            <person name="Studholme D.J."/>
            <person name="Maclean D."/>
            <person name="Jones J.D."/>
        </authorList>
    </citation>
    <scope>NUCLEOTIDE SEQUENCE</scope>
</reference>
<reference evidence="1" key="2">
    <citation type="submission" date="2011-02" db="EMBL/GenBank/DDBJ databases">
        <authorList>
            <person name="MacLean D."/>
        </authorList>
    </citation>
    <scope>NUCLEOTIDE SEQUENCE</scope>
</reference>
<gene>
    <name evidence="1" type="primary">AlNc14C260G9794</name>
    <name evidence="1" type="ORF">ALNC14_109590</name>
</gene>